<evidence type="ECO:0000313" key="5">
    <source>
        <dbReference type="EMBL" id="CAL8079881.1"/>
    </source>
</evidence>
<evidence type="ECO:0000256" key="1">
    <source>
        <dbReference type="ARBA" id="ARBA00004123"/>
    </source>
</evidence>
<keyword evidence="2" id="KW-0539">Nucleus</keyword>
<comment type="subcellular location">
    <subcellularLocation>
        <location evidence="1">Nucleus</location>
    </subcellularLocation>
</comment>
<dbReference type="EMBL" id="CAXLJM020000014">
    <property type="protein sequence ID" value="CAL8079881.1"/>
    <property type="molecule type" value="Genomic_DNA"/>
</dbReference>
<feature type="compositionally biased region" description="Low complexity" evidence="3">
    <location>
        <begin position="118"/>
        <end position="140"/>
    </location>
</feature>
<accession>A0ABP1PWA9</accession>
<evidence type="ECO:0000259" key="4">
    <source>
        <dbReference type="Pfam" id="PF00808"/>
    </source>
</evidence>
<dbReference type="PANTHER" id="PTHR10252">
    <property type="entry name" value="HISTONE-LIKE TRANSCRIPTION FACTOR CCAAT-RELATED"/>
    <property type="match status" value="1"/>
</dbReference>
<evidence type="ECO:0000256" key="2">
    <source>
        <dbReference type="ARBA" id="ARBA00023242"/>
    </source>
</evidence>
<dbReference type="Proteomes" id="UP001642540">
    <property type="component" value="Unassembled WGS sequence"/>
</dbReference>
<dbReference type="Pfam" id="PF00808">
    <property type="entry name" value="CBFD_NFYB_HMF"/>
    <property type="match status" value="1"/>
</dbReference>
<dbReference type="SUPFAM" id="SSF47113">
    <property type="entry name" value="Histone-fold"/>
    <property type="match status" value="1"/>
</dbReference>
<feature type="region of interest" description="Disordered" evidence="3">
    <location>
        <begin position="97"/>
        <end position="179"/>
    </location>
</feature>
<gene>
    <name evidence="5" type="ORF">ODALV1_LOCUS4488</name>
</gene>
<sequence>MHNRAKQVIFGLCFVIQARIKKIMQSDEEVGKVAQAVPVIISRALELFVESLLKKAEGVTHSRNAKTLTPSHLKQCIMAEQRFDFLKDVVSSIPDVQGDEEAAETPRSTISNTAFVFPPSSSSTSSSSAPQTPSSATPSSVLSNSGGEPVGGTTGTVTTPSYTATLPDQNSSFGAQNVGGGIHHSLPMTIPTPSFPVRSVQSTINPTVPVIVPNPGVIQHQQHLQHNSHSILNPVRANSNPYIPSVSAPSHPGGVIPVTNPGAQYNMYHHQQPSNPNGIGIGYGSVEEQMLSYGVRGADGSLTSASANPGMITNSNMYDHRNSSNSYQYLHHPQHQNQYHSQ</sequence>
<dbReference type="PANTHER" id="PTHR10252:SF5">
    <property type="entry name" value="DR1-ASSOCIATED COREPRESSOR"/>
    <property type="match status" value="1"/>
</dbReference>
<organism evidence="5 6">
    <name type="scientific">Orchesella dallaii</name>
    <dbReference type="NCBI Taxonomy" id="48710"/>
    <lineage>
        <taxon>Eukaryota</taxon>
        <taxon>Metazoa</taxon>
        <taxon>Ecdysozoa</taxon>
        <taxon>Arthropoda</taxon>
        <taxon>Hexapoda</taxon>
        <taxon>Collembola</taxon>
        <taxon>Entomobryomorpha</taxon>
        <taxon>Entomobryoidea</taxon>
        <taxon>Orchesellidae</taxon>
        <taxon>Orchesellinae</taxon>
        <taxon>Orchesella</taxon>
    </lineage>
</organism>
<comment type="caution">
    <text evidence="5">The sequence shown here is derived from an EMBL/GenBank/DDBJ whole genome shotgun (WGS) entry which is preliminary data.</text>
</comment>
<protein>
    <recommendedName>
        <fullName evidence="4">Transcription factor CBF/NF-Y/archaeal histone domain-containing protein</fullName>
    </recommendedName>
</protein>
<dbReference type="CDD" id="cd22906">
    <property type="entry name" value="HFD_DRAP1"/>
    <property type="match status" value="1"/>
</dbReference>
<dbReference type="InterPro" id="IPR003958">
    <property type="entry name" value="CBFA_NFYB_domain"/>
</dbReference>
<dbReference type="Gene3D" id="1.10.20.10">
    <property type="entry name" value="Histone, subunit A"/>
    <property type="match status" value="1"/>
</dbReference>
<feature type="domain" description="Transcription factor CBF/NF-Y/archaeal histone" evidence="4">
    <location>
        <begin position="17"/>
        <end position="77"/>
    </location>
</feature>
<dbReference type="InterPro" id="IPR009072">
    <property type="entry name" value="Histone-fold"/>
</dbReference>
<feature type="compositionally biased region" description="Polar residues" evidence="3">
    <location>
        <begin position="161"/>
        <end position="175"/>
    </location>
</feature>
<dbReference type="InterPro" id="IPR050568">
    <property type="entry name" value="Transcr_DNA_Rep_Reg"/>
</dbReference>
<proteinExistence type="predicted"/>
<reference evidence="5 6" key="1">
    <citation type="submission" date="2024-08" db="EMBL/GenBank/DDBJ databases">
        <authorList>
            <person name="Cucini C."/>
            <person name="Frati F."/>
        </authorList>
    </citation>
    <scope>NUCLEOTIDE SEQUENCE [LARGE SCALE GENOMIC DNA]</scope>
</reference>
<keyword evidence="6" id="KW-1185">Reference proteome</keyword>
<name>A0ABP1PWA9_9HEXA</name>
<evidence type="ECO:0000313" key="6">
    <source>
        <dbReference type="Proteomes" id="UP001642540"/>
    </source>
</evidence>
<evidence type="ECO:0000256" key="3">
    <source>
        <dbReference type="SAM" id="MobiDB-lite"/>
    </source>
</evidence>